<evidence type="ECO:0000256" key="6">
    <source>
        <dbReference type="HAMAP-Rule" id="MF_03218"/>
    </source>
</evidence>
<dbReference type="HAMAP" id="MF_00168">
    <property type="entry name" value="Q_tRNA_Tgt"/>
    <property type="match status" value="1"/>
</dbReference>
<dbReference type="InterPro" id="IPR002616">
    <property type="entry name" value="tRNA_ribo_trans-like"/>
</dbReference>
<comment type="function">
    <text evidence="6">Catalytic subunit of the queuine tRNA-ribosyltransferase (TGT) that catalyzes the base-exchange of a guanine (G) residue with queuine (Q) at position 34 (anticodon wobble position) in tRNAs with GU(N) anticodons (tRNA-Asp, -Asn, -His and -Tyr), resulting in the hypermodified nucleoside queuosine (7-(((4,5-cis-dihydroxy-2-cyclopenten-1-yl)amino)methyl)-7-deazaguanosine). Catalysis occurs through a double-displacement mechanism. The nucleophile active site attacks the C1' of nucleotide 34 to detach the guanine base from the RNA, forming a covalent enzyme-RNA intermediate. The proton acceptor active site deprotonates the incoming queuine, allowing a nucleophilic attack on the C1' of the ribose to form the product.</text>
</comment>
<reference evidence="8 9" key="1">
    <citation type="submission" date="2015-06" db="EMBL/GenBank/DDBJ databases">
        <title>Draft genome of the ant-associated black yeast Phialophora attae CBS 131958.</title>
        <authorList>
            <person name="Moreno L.F."/>
            <person name="Stielow B.J."/>
            <person name="de Hoog S."/>
            <person name="Vicente V.A."/>
            <person name="Weiss V.A."/>
            <person name="de Vries M."/>
            <person name="Cruz L.M."/>
            <person name="Souza E.M."/>
        </authorList>
    </citation>
    <scope>NUCLEOTIDE SEQUENCE [LARGE SCALE GENOMIC DNA]</scope>
    <source>
        <strain evidence="8 9">CBS 131958</strain>
    </source>
</reference>
<evidence type="ECO:0000313" key="8">
    <source>
        <dbReference type="EMBL" id="KPI41277.1"/>
    </source>
</evidence>
<evidence type="ECO:0000256" key="5">
    <source>
        <dbReference type="ARBA" id="ARBA00022833"/>
    </source>
</evidence>
<sequence length="448" mass="49210">MSSKASSPALTFELKGQCSTSKARASTLTLPHGSVDLPIFMPVATQASLKGLTPEQLEETGCKLCLNNTYHLGLKPGQAVLDTIGGAHKFQGWNYNILTDSGGFQMVSLLKLAKVTEEGVRFLSPHDGTPMLLTPEHSIDLQNSIGSDIIMQLDDVIQTTSPDRARMEEAMLRSVRWLDRCMTAHKRPNDQNLFCIIQGGLDLDLRRECCQEMVKRDTPGIAVGGLSGGEAKSDFCKVYVPFFRTPQRVGPCQPTPKLVPPPRMQAVELTLGAHDRVDTCTSLLPAHKPRYVMGIGYPEDIVVAVALGADMFDCVWPTRTARFGNAITAFGVLNLKHARYANDFEPMEAGCKCIACRPRTEGGLGISRAYINHLAAKETVGAHLVTMHNVHHMLNLMQRIRNAILENDYAHFAADFFSKYFPKEKGPPEWAVEALRGVGIDILARKAP</sequence>
<feature type="binding site" evidence="6">
    <location>
        <position position="351"/>
    </location>
    <ligand>
        <name>Zn(2+)</name>
        <dbReference type="ChEBI" id="CHEBI:29105"/>
    </ligand>
</feature>
<comment type="cofactor">
    <cofactor evidence="6">
        <name>Zn(2+)</name>
        <dbReference type="ChEBI" id="CHEBI:29105"/>
    </cofactor>
</comment>
<gene>
    <name evidence="8" type="ORF">AB675_8075</name>
</gene>
<feature type="binding site" evidence="6">
    <location>
        <position position="198"/>
    </location>
    <ligand>
        <name>substrate</name>
    </ligand>
</feature>
<dbReference type="PANTHER" id="PTHR43530">
    <property type="entry name" value="QUEUINE TRNA-RIBOSYLTRANSFERASE CATALYTIC SUBUNIT 1"/>
    <property type="match status" value="1"/>
</dbReference>
<dbReference type="Proteomes" id="UP000038010">
    <property type="component" value="Unassembled WGS sequence"/>
</dbReference>
<feature type="active site" description="Proton acceptor" evidence="6">
    <location>
        <position position="100"/>
    </location>
</feature>
<dbReference type="Gene3D" id="3.20.20.105">
    <property type="entry name" value="Queuine tRNA-ribosyltransferase-like"/>
    <property type="match status" value="1"/>
</dbReference>
<dbReference type="Pfam" id="PF01702">
    <property type="entry name" value="TGT"/>
    <property type="match status" value="2"/>
</dbReference>
<dbReference type="EC" id="2.4.2.64" evidence="6"/>
<feature type="binding site" evidence="6">
    <location>
        <position position="154"/>
    </location>
    <ligand>
        <name>substrate</name>
    </ligand>
</feature>
<dbReference type="InterPro" id="IPR036511">
    <property type="entry name" value="TGT-like_sf"/>
</dbReference>
<feature type="binding site" evidence="6">
    <location>
        <position position="353"/>
    </location>
    <ligand>
        <name>Zn(2+)</name>
        <dbReference type="ChEBI" id="CHEBI:29105"/>
    </ligand>
</feature>
<dbReference type="GO" id="GO:0006400">
    <property type="term" value="P:tRNA modification"/>
    <property type="evidence" value="ECO:0007669"/>
    <property type="project" value="InterPro"/>
</dbReference>
<feature type="binding site" evidence="6">
    <location>
        <begin position="100"/>
        <end position="104"/>
    </location>
    <ligand>
        <name>substrate</name>
    </ligand>
</feature>
<feature type="active site" description="Nucleophile" evidence="6">
    <location>
        <position position="313"/>
    </location>
</feature>
<comment type="subunit">
    <text evidence="6">Heterodimer of a catalytic subunit and an accessory subunit.</text>
</comment>
<feature type="domain" description="tRNA-guanine(15) transglycosylase-like" evidence="7">
    <location>
        <begin position="275"/>
        <end position="420"/>
    </location>
</feature>
<dbReference type="PANTHER" id="PTHR43530:SF1">
    <property type="entry name" value="QUEUINE TRNA-RIBOSYLTRANSFERASE CATALYTIC SUBUNIT 1"/>
    <property type="match status" value="1"/>
</dbReference>
<feature type="region of interest" description="RNA binding" evidence="6">
    <location>
        <begin position="294"/>
        <end position="300"/>
    </location>
</feature>
<keyword evidence="9" id="KW-1185">Reference proteome</keyword>
<keyword evidence="2 6" id="KW-0808">Transferase</keyword>
<name>A0A0N1H5W6_9EURO</name>
<dbReference type="GO" id="GO:0008479">
    <property type="term" value="F:tRNA-guanosine(34) queuine transglycosylase activity"/>
    <property type="evidence" value="ECO:0007669"/>
    <property type="project" value="UniProtKB-UniRule"/>
</dbReference>
<evidence type="ECO:0000256" key="3">
    <source>
        <dbReference type="ARBA" id="ARBA00022694"/>
    </source>
</evidence>
<comment type="catalytic activity">
    <reaction evidence="6">
        <text>guanosine(34) in tRNA + queuine = queuosine(34) in tRNA + guanine</text>
        <dbReference type="Rhea" id="RHEA:16633"/>
        <dbReference type="Rhea" id="RHEA-COMP:10341"/>
        <dbReference type="Rhea" id="RHEA-COMP:18571"/>
        <dbReference type="ChEBI" id="CHEBI:16235"/>
        <dbReference type="ChEBI" id="CHEBI:17433"/>
        <dbReference type="ChEBI" id="CHEBI:74269"/>
        <dbReference type="ChEBI" id="CHEBI:194431"/>
        <dbReference type="EC" id="2.4.2.64"/>
    </reaction>
</comment>
<keyword evidence="6" id="KW-0963">Cytoplasm</keyword>
<evidence type="ECO:0000256" key="4">
    <source>
        <dbReference type="ARBA" id="ARBA00022723"/>
    </source>
</evidence>
<comment type="similarity">
    <text evidence="6">Belongs to the queuine tRNA-ribosyltransferase family.</text>
</comment>
<dbReference type="RefSeq" id="XP_018001240.1">
    <property type="nucleotide sequence ID" value="XM_018148493.1"/>
</dbReference>
<dbReference type="GO" id="GO:0005829">
    <property type="term" value="C:cytosol"/>
    <property type="evidence" value="ECO:0007669"/>
    <property type="project" value="TreeGrafter"/>
</dbReference>
<keyword evidence="4 6" id="KW-0479">Metal-binding</keyword>
<protein>
    <recommendedName>
        <fullName evidence="6">Queuine tRNA-ribosyltransferase catalytic subunit 1</fullName>
        <ecNumber evidence="6">2.4.2.64</ecNumber>
    </recommendedName>
    <alternativeName>
        <fullName evidence="6">Guanine insertion enzyme</fullName>
    </alternativeName>
    <alternativeName>
        <fullName evidence="6">tRNA-guanine transglycosylase</fullName>
    </alternativeName>
</protein>
<dbReference type="NCBIfam" id="TIGR00449">
    <property type="entry name" value="tgt_general"/>
    <property type="match status" value="2"/>
</dbReference>
<keyword evidence="1 6" id="KW-0328">Glycosyltransferase</keyword>
<evidence type="ECO:0000256" key="1">
    <source>
        <dbReference type="ARBA" id="ARBA00022676"/>
    </source>
</evidence>
<dbReference type="GO" id="GO:0046872">
    <property type="term" value="F:metal ion binding"/>
    <property type="evidence" value="ECO:0007669"/>
    <property type="project" value="UniProtKB-KW"/>
</dbReference>
<keyword evidence="3 6" id="KW-0819">tRNA processing</keyword>
<dbReference type="InterPro" id="IPR004803">
    <property type="entry name" value="TGT"/>
</dbReference>
<proteinExistence type="inferred from homology"/>
<dbReference type="AlphaFoldDB" id="A0A0N1H5W6"/>
<dbReference type="SUPFAM" id="SSF51713">
    <property type="entry name" value="tRNA-guanine transglycosylase"/>
    <property type="match status" value="2"/>
</dbReference>
<accession>A0A0N1H5W6</accession>
<feature type="domain" description="tRNA-guanine(15) transglycosylase-like" evidence="7">
    <location>
        <begin position="21"/>
        <end position="238"/>
    </location>
</feature>
<comment type="caution">
    <text evidence="8">The sequence shown here is derived from an EMBL/GenBank/DDBJ whole genome shotgun (WGS) entry which is preliminary data.</text>
</comment>
<comment type="subcellular location">
    <subcellularLocation>
        <location evidence="6">Cytoplasm</location>
    </subcellularLocation>
</comment>
<dbReference type="EMBL" id="LFJN01000010">
    <property type="protein sequence ID" value="KPI41277.1"/>
    <property type="molecule type" value="Genomic_DNA"/>
</dbReference>
<organism evidence="8 9">
    <name type="scientific">Cyphellophora attinorum</name>
    <dbReference type="NCBI Taxonomy" id="1664694"/>
    <lineage>
        <taxon>Eukaryota</taxon>
        <taxon>Fungi</taxon>
        <taxon>Dikarya</taxon>
        <taxon>Ascomycota</taxon>
        <taxon>Pezizomycotina</taxon>
        <taxon>Eurotiomycetes</taxon>
        <taxon>Chaetothyriomycetidae</taxon>
        <taxon>Chaetothyriales</taxon>
        <taxon>Cyphellophoraceae</taxon>
        <taxon>Cyphellophora</taxon>
    </lineage>
</organism>
<dbReference type="OrthoDB" id="10249838at2759"/>
<evidence type="ECO:0000256" key="2">
    <source>
        <dbReference type="ARBA" id="ARBA00022679"/>
    </source>
</evidence>
<dbReference type="VEuPathDB" id="FungiDB:AB675_8075"/>
<feature type="binding site" evidence="6">
    <location>
        <position position="356"/>
    </location>
    <ligand>
        <name>Zn(2+)</name>
        <dbReference type="ChEBI" id="CHEBI:29105"/>
    </ligand>
</feature>
<feature type="region of interest" description="RNA binding; important for wobble base 34 recognition" evidence="6">
    <location>
        <begin position="318"/>
        <end position="322"/>
    </location>
</feature>
<evidence type="ECO:0000313" key="9">
    <source>
        <dbReference type="Proteomes" id="UP000038010"/>
    </source>
</evidence>
<feature type="binding site" evidence="6">
    <location>
        <position position="388"/>
    </location>
    <ligand>
        <name>Zn(2+)</name>
        <dbReference type="ChEBI" id="CHEBI:29105"/>
    </ligand>
</feature>
<evidence type="ECO:0000259" key="7">
    <source>
        <dbReference type="Pfam" id="PF01702"/>
    </source>
</evidence>
<feature type="binding site" evidence="6">
    <location>
        <position position="225"/>
    </location>
    <ligand>
        <name>substrate</name>
    </ligand>
</feature>
<dbReference type="GeneID" id="28740372"/>
<dbReference type="STRING" id="1664694.A0A0N1H5W6"/>
<keyword evidence="5 6" id="KW-0862">Zinc</keyword>